<proteinExistence type="predicted"/>
<comment type="caution">
    <text evidence="1">The sequence shown here is derived from an EMBL/GenBank/DDBJ whole genome shotgun (WGS) entry which is preliminary data.</text>
</comment>
<protein>
    <submittedName>
        <fullName evidence="1">Uncharacterized protein</fullName>
    </submittedName>
</protein>
<name>A0ABQ6IK72_9MICO</name>
<evidence type="ECO:0000313" key="1">
    <source>
        <dbReference type="EMBL" id="GMA38322.1"/>
    </source>
</evidence>
<reference evidence="2" key="1">
    <citation type="journal article" date="2019" name="Int. J. Syst. Evol. Microbiol.">
        <title>The Global Catalogue of Microorganisms (GCM) 10K type strain sequencing project: providing services to taxonomists for standard genome sequencing and annotation.</title>
        <authorList>
            <consortium name="The Broad Institute Genomics Platform"/>
            <consortium name="The Broad Institute Genome Sequencing Center for Infectious Disease"/>
            <person name="Wu L."/>
            <person name="Ma J."/>
        </authorList>
    </citation>
    <scope>NUCLEOTIDE SEQUENCE [LARGE SCALE GENOMIC DNA]</scope>
    <source>
        <strain evidence="2">NBRC 113072</strain>
    </source>
</reference>
<dbReference type="Proteomes" id="UP001157126">
    <property type="component" value="Unassembled WGS sequence"/>
</dbReference>
<dbReference type="EMBL" id="BSUO01000001">
    <property type="protein sequence ID" value="GMA38322.1"/>
    <property type="molecule type" value="Genomic_DNA"/>
</dbReference>
<sequence>MTGHVRRTGAVLTGAGVLAVTSFAQVHYILDRLDEALTAAAA</sequence>
<organism evidence="1 2">
    <name type="scientific">Mobilicoccus caccae</name>
    <dbReference type="NCBI Taxonomy" id="1859295"/>
    <lineage>
        <taxon>Bacteria</taxon>
        <taxon>Bacillati</taxon>
        <taxon>Actinomycetota</taxon>
        <taxon>Actinomycetes</taxon>
        <taxon>Micrococcales</taxon>
        <taxon>Dermatophilaceae</taxon>
        <taxon>Mobilicoccus</taxon>
    </lineage>
</organism>
<dbReference type="RefSeq" id="WP_284302401.1">
    <property type="nucleotide sequence ID" value="NZ_BSUO01000001.1"/>
</dbReference>
<keyword evidence="2" id="KW-1185">Reference proteome</keyword>
<evidence type="ECO:0000313" key="2">
    <source>
        <dbReference type="Proteomes" id="UP001157126"/>
    </source>
</evidence>
<gene>
    <name evidence="1" type="ORF">GCM10025883_03670</name>
</gene>
<accession>A0ABQ6IK72</accession>